<dbReference type="EC" id="6.3.5.1" evidence="7"/>
<dbReference type="GO" id="GO:0004359">
    <property type="term" value="F:glutaminase activity"/>
    <property type="evidence" value="ECO:0007669"/>
    <property type="project" value="InterPro"/>
</dbReference>
<dbReference type="PROSITE" id="PS50263">
    <property type="entry name" value="CN_HYDROLASE"/>
    <property type="match status" value="1"/>
</dbReference>
<dbReference type="SUPFAM" id="SSF56317">
    <property type="entry name" value="Carbon-nitrogen hydrolase"/>
    <property type="match status" value="1"/>
</dbReference>
<keyword evidence="5 7" id="KW-0067">ATP-binding</keyword>
<dbReference type="GO" id="GO:0009435">
    <property type="term" value="P:NAD+ biosynthetic process"/>
    <property type="evidence" value="ECO:0007669"/>
    <property type="project" value="UniProtKB-UniRule"/>
</dbReference>
<dbReference type="RefSeq" id="WP_154367545.1">
    <property type="nucleotide sequence ID" value="NZ_WKJH01000021.1"/>
</dbReference>
<dbReference type="Pfam" id="PF00795">
    <property type="entry name" value="CN_hydrolase"/>
    <property type="match status" value="1"/>
</dbReference>
<keyword evidence="4 7" id="KW-0547">Nucleotide-binding</keyword>
<evidence type="ECO:0000256" key="5">
    <source>
        <dbReference type="ARBA" id="ARBA00022840"/>
    </source>
</evidence>
<proteinExistence type="inferred from homology"/>
<dbReference type="GO" id="GO:0003952">
    <property type="term" value="F:NAD+ synthase (glutamine-hydrolyzing) activity"/>
    <property type="evidence" value="ECO:0007669"/>
    <property type="project" value="UniProtKB-UniRule"/>
</dbReference>
<dbReference type="GO" id="GO:0005524">
    <property type="term" value="F:ATP binding"/>
    <property type="evidence" value="ECO:0007669"/>
    <property type="project" value="UniProtKB-UniRule"/>
</dbReference>
<dbReference type="PANTHER" id="PTHR23090:SF9">
    <property type="entry name" value="GLUTAMINE-DEPENDENT NAD(+) SYNTHETASE"/>
    <property type="match status" value="1"/>
</dbReference>
<dbReference type="GO" id="GO:0005737">
    <property type="term" value="C:cytoplasm"/>
    <property type="evidence" value="ECO:0007669"/>
    <property type="project" value="InterPro"/>
</dbReference>
<dbReference type="InterPro" id="IPR003010">
    <property type="entry name" value="C-N_Hydrolase"/>
</dbReference>
<gene>
    <name evidence="10" type="primary">nadE</name>
    <name evidence="10" type="ORF">GJ691_12965</name>
</gene>
<evidence type="ECO:0000313" key="10">
    <source>
        <dbReference type="EMBL" id="MRX65069.1"/>
    </source>
</evidence>
<dbReference type="Pfam" id="PF02540">
    <property type="entry name" value="NAD_synthase"/>
    <property type="match status" value="1"/>
</dbReference>
<protein>
    <recommendedName>
        <fullName evidence="7">Glutamine-dependent NAD(+) synthetase</fullName>
        <ecNumber evidence="7">6.3.5.1</ecNumber>
    </recommendedName>
    <alternativeName>
        <fullName evidence="7">NAD(+) synthase [glutamine-hydrolyzing]</fullName>
    </alternativeName>
</protein>
<dbReference type="CDD" id="cd00553">
    <property type="entry name" value="NAD_synthase"/>
    <property type="match status" value="1"/>
</dbReference>
<feature type="domain" description="CN hydrolase" evidence="9">
    <location>
        <begin position="5"/>
        <end position="303"/>
    </location>
</feature>
<dbReference type="InterPro" id="IPR014445">
    <property type="entry name" value="Gln-dep_NAD_synthase"/>
</dbReference>
<reference evidence="10 11" key="1">
    <citation type="submission" date="2019-11" db="EMBL/GenBank/DDBJ databases">
        <title>Maribacter lutea sp. nov., a marine bacterium isolated from intertidal sand.</title>
        <authorList>
            <person name="Liu A."/>
        </authorList>
    </citation>
    <scope>NUCLEOTIDE SEQUENCE [LARGE SCALE GENOMIC DNA]</scope>
    <source>
        <strain evidence="10 11">RZ05</strain>
    </source>
</reference>
<dbReference type="Gene3D" id="3.40.50.620">
    <property type="entry name" value="HUPs"/>
    <property type="match status" value="1"/>
</dbReference>
<evidence type="ECO:0000256" key="3">
    <source>
        <dbReference type="ARBA" id="ARBA00022598"/>
    </source>
</evidence>
<comment type="caution">
    <text evidence="10">The sequence shown here is derived from an EMBL/GenBank/DDBJ whole genome shotgun (WGS) entry which is preliminary data.</text>
</comment>
<dbReference type="AlphaFoldDB" id="A0A6I2MQG7"/>
<dbReference type="SUPFAM" id="SSF52402">
    <property type="entry name" value="Adenine nucleotide alpha hydrolases-like"/>
    <property type="match status" value="1"/>
</dbReference>
<evidence type="ECO:0000256" key="8">
    <source>
        <dbReference type="RuleBase" id="RU003811"/>
    </source>
</evidence>
<dbReference type="CDD" id="cd07570">
    <property type="entry name" value="GAT_Gln-NAD-synth"/>
    <property type="match status" value="1"/>
</dbReference>
<comment type="similarity">
    <text evidence="8">Belongs to the NAD synthetase family.</text>
</comment>
<dbReference type="OrthoDB" id="9803818at2"/>
<dbReference type="NCBIfam" id="TIGR00552">
    <property type="entry name" value="nadE"/>
    <property type="match status" value="1"/>
</dbReference>
<dbReference type="UniPathway" id="UPA00253">
    <property type="reaction ID" value="UER00334"/>
</dbReference>
<dbReference type="InterPro" id="IPR003694">
    <property type="entry name" value="NAD_synthase"/>
</dbReference>
<dbReference type="EMBL" id="WKJH01000021">
    <property type="protein sequence ID" value="MRX65069.1"/>
    <property type="molecule type" value="Genomic_DNA"/>
</dbReference>
<dbReference type="PIRSF" id="PIRSF006630">
    <property type="entry name" value="NADS_GAT"/>
    <property type="match status" value="1"/>
</dbReference>
<dbReference type="InterPro" id="IPR014729">
    <property type="entry name" value="Rossmann-like_a/b/a_fold"/>
</dbReference>
<dbReference type="PANTHER" id="PTHR23090">
    <property type="entry name" value="NH 3 /GLUTAMINE-DEPENDENT NAD + SYNTHETASE"/>
    <property type="match status" value="1"/>
</dbReference>
<dbReference type="Proteomes" id="UP000443153">
    <property type="component" value="Unassembled WGS sequence"/>
</dbReference>
<organism evidence="10 11">
    <name type="scientific">Maribacter luteus</name>
    <dbReference type="NCBI Taxonomy" id="2594478"/>
    <lineage>
        <taxon>Bacteria</taxon>
        <taxon>Pseudomonadati</taxon>
        <taxon>Bacteroidota</taxon>
        <taxon>Flavobacteriia</taxon>
        <taxon>Flavobacteriales</taxon>
        <taxon>Flavobacteriaceae</taxon>
        <taxon>Maribacter</taxon>
    </lineage>
</organism>
<name>A0A6I2MQG7_9FLAO</name>
<evidence type="ECO:0000256" key="7">
    <source>
        <dbReference type="PIRNR" id="PIRNR006630"/>
    </source>
</evidence>
<evidence type="ECO:0000256" key="6">
    <source>
        <dbReference type="ARBA" id="ARBA00023027"/>
    </source>
</evidence>
<keyword evidence="11" id="KW-1185">Reference proteome</keyword>
<evidence type="ECO:0000256" key="1">
    <source>
        <dbReference type="ARBA" id="ARBA00005188"/>
    </source>
</evidence>
<keyword evidence="6 7" id="KW-0520">NAD</keyword>
<accession>A0A6I2MQG7</accession>
<dbReference type="InterPro" id="IPR022310">
    <property type="entry name" value="NAD/GMP_synthase"/>
</dbReference>
<dbReference type="Gene3D" id="3.60.110.10">
    <property type="entry name" value="Carbon-nitrogen hydrolase"/>
    <property type="match status" value="1"/>
</dbReference>
<keyword evidence="3 7" id="KW-0436">Ligase</keyword>
<comment type="similarity">
    <text evidence="2 7">In the C-terminal section; belongs to the NAD synthetase family.</text>
</comment>
<evidence type="ECO:0000256" key="4">
    <source>
        <dbReference type="ARBA" id="ARBA00022741"/>
    </source>
</evidence>
<dbReference type="InterPro" id="IPR036526">
    <property type="entry name" value="C-N_Hydrolase_sf"/>
</dbReference>
<comment type="catalytic activity">
    <reaction evidence="7">
        <text>deamido-NAD(+) + L-glutamine + ATP + H2O = L-glutamate + AMP + diphosphate + NAD(+) + H(+)</text>
        <dbReference type="Rhea" id="RHEA:24384"/>
        <dbReference type="ChEBI" id="CHEBI:15377"/>
        <dbReference type="ChEBI" id="CHEBI:15378"/>
        <dbReference type="ChEBI" id="CHEBI:29985"/>
        <dbReference type="ChEBI" id="CHEBI:30616"/>
        <dbReference type="ChEBI" id="CHEBI:33019"/>
        <dbReference type="ChEBI" id="CHEBI:57540"/>
        <dbReference type="ChEBI" id="CHEBI:58359"/>
        <dbReference type="ChEBI" id="CHEBI:58437"/>
        <dbReference type="ChEBI" id="CHEBI:456215"/>
        <dbReference type="EC" id="6.3.5.1"/>
    </reaction>
</comment>
<sequence length="645" mass="72966">MTDKLTIALGQMDVVPGRPRLNVDKMLSMIQEAKERSVDLICFPEMCVGGYLLGDKFLEDAYCEELMSYNEELLAASENIAIAYGNIYVNESNEGYHPNKDGRSRKYNAVYVMQNGKYTERVQENGILPVGVQPKTLLPNYRFFDDERYFFSLLDVAMDYGKELGELLSPFLISVGDKKVPVGMELCEDLWCHDYRAKGEPINITKILIKAGAEGIVNLSASPWTFMKNNARDRRVKYLKEQSGAFVKYYYVNCVGVQNNGKNVITFDGGSTVYNEEGDPCILSKKGWEEDLMIIDEKASFSSKERPTGNTIREKYLAIFNGLKNSRNMLGDDPHFVIGLSGGIDSSLVATLLVLAFGKDKVVGVNMPSQYNSDKTKGAAKALAENLGIEYLVLPIEDMVKSNTHILQLDGKPLSEFNLENVQAKIRGASILSNLSAKYRYFFTNNGNKVEIALGYATLYGDWGGAITPIGDLTKTEVADMCHYINDAVFGKEIIPELLLPDALWRFGEEQIQPTAELKSNQVDPMKFGYHCRLLEEATNFQKKGIEDIMTWYVEGNLHEKLGIGMEMMLRWNIDDPKEFLRDLEWFYDTIQRNVFKRVQSPPIILTSKSSYGYDIRESILPVLKTKRFKVLKEKIQAMDTYMAK</sequence>
<evidence type="ECO:0000259" key="9">
    <source>
        <dbReference type="PROSITE" id="PS50263"/>
    </source>
</evidence>
<evidence type="ECO:0000256" key="2">
    <source>
        <dbReference type="ARBA" id="ARBA00007145"/>
    </source>
</evidence>
<evidence type="ECO:0000313" key="11">
    <source>
        <dbReference type="Proteomes" id="UP000443153"/>
    </source>
</evidence>
<comment type="pathway">
    <text evidence="1 7">Cofactor biosynthesis; NAD(+) biosynthesis; NAD(+) from deamido-NAD(+) (L-Gln route): step 1/1.</text>
</comment>